<gene>
    <name evidence="2" type="ORF">C2S53_008906</name>
</gene>
<dbReference type="PANTHER" id="PTHR33116:SF78">
    <property type="entry name" value="OS12G0587133 PROTEIN"/>
    <property type="match status" value="1"/>
</dbReference>
<organism evidence="2 3">
    <name type="scientific">Perilla frutescens var. hirtella</name>
    <name type="common">Perilla citriodora</name>
    <name type="synonym">Perilla setoyensis</name>
    <dbReference type="NCBI Taxonomy" id="608512"/>
    <lineage>
        <taxon>Eukaryota</taxon>
        <taxon>Viridiplantae</taxon>
        <taxon>Streptophyta</taxon>
        <taxon>Embryophyta</taxon>
        <taxon>Tracheophyta</taxon>
        <taxon>Spermatophyta</taxon>
        <taxon>Magnoliopsida</taxon>
        <taxon>eudicotyledons</taxon>
        <taxon>Gunneridae</taxon>
        <taxon>Pentapetalae</taxon>
        <taxon>asterids</taxon>
        <taxon>lamiids</taxon>
        <taxon>Lamiales</taxon>
        <taxon>Lamiaceae</taxon>
        <taxon>Nepetoideae</taxon>
        <taxon>Elsholtzieae</taxon>
        <taxon>Perilla</taxon>
    </lineage>
</organism>
<accession>A0AAD4JED9</accession>
<dbReference type="AlphaFoldDB" id="A0AAD4JED9"/>
<dbReference type="EMBL" id="SDAM02000087">
    <property type="protein sequence ID" value="KAH6831585.1"/>
    <property type="molecule type" value="Genomic_DNA"/>
</dbReference>
<evidence type="ECO:0000313" key="3">
    <source>
        <dbReference type="Proteomes" id="UP001190926"/>
    </source>
</evidence>
<evidence type="ECO:0000313" key="2">
    <source>
        <dbReference type="EMBL" id="KAH6831585.1"/>
    </source>
</evidence>
<reference evidence="2 3" key="1">
    <citation type="journal article" date="2021" name="Nat. Commun.">
        <title>Incipient diploidization of the medicinal plant Perilla within 10,000 years.</title>
        <authorList>
            <person name="Zhang Y."/>
            <person name="Shen Q."/>
            <person name="Leng L."/>
            <person name="Zhang D."/>
            <person name="Chen S."/>
            <person name="Shi Y."/>
            <person name="Ning Z."/>
            <person name="Chen S."/>
        </authorList>
    </citation>
    <scope>NUCLEOTIDE SEQUENCE [LARGE SCALE GENOMIC DNA]</scope>
    <source>
        <strain evidence="3">cv. PC099</strain>
    </source>
</reference>
<proteinExistence type="predicted"/>
<feature type="domain" description="Reverse transcriptase zinc-binding" evidence="1">
    <location>
        <begin position="2"/>
        <end position="48"/>
    </location>
</feature>
<dbReference type="InterPro" id="IPR026960">
    <property type="entry name" value="RVT-Znf"/>
</dbReference>
<dbReference type="Proteomes" id="UP001190926">
    <property type="component" value="Unassembled WGS sequence"/>
</dbReference>
<evidence type="ECO:0000259" key="1">
    <source>
        <dbReference type="Pfam" id="PF13966"/>
    </source>
</evidence>
<protein>
    <recommendedName>
        <fullName evidence="1">Reverse transcriptase zinc-binding domain-containing protein</fullName>
    </recommendedName>
</protein>
<comment type="caution">
    <text evidence="2">The sequence shown here is derived from an EMBL/GenBank/DDBJ whole genome shotgun (WGS) entry which is preliminary data.</text>
</comment>
<sequence>MSWFALKERLLTKDHLGFMEIDRTCCFCTSSETVKHLFFNCAFSQRVWEELRAWLGIAHLSSTILSAIKWIKKDKRATVVLTKARWMALTCTIQIIWNTRNVANFEGTRCQPSDVIHRVKTQVYGILYSLFSPNIVCL</sequence>
<keyword evidence="3" id="KW-1185">Reference proteome</keyword>
<dbReference type="PANTHER" id="PTHR33116">
    <property type="entry name" value="REVERSE TRANSCRIPTASE ZINC-BINDING DOMAIN-CONTAINING PROTEIN-RELATED-RELATED"/>
    <property type="match status" value="1"/>
</dbReference>
<name>A0AAD4JED9_PERFH</name>
<dbReference type="Pfam" id="PF13966">
    <property type="entry name" value="zf-RVT"/>
    <property type="match status" value="1"/>
</dbReference>